<proteinExistence type="predicted"/>
<name>A0ACB8UFP3_9APHY</name>
<keyword evidence="2" id="KW-1185">Reference proteome</keyword>
<evidence type="ECO:0000313" key="2">
    <source>
        <dbReference type="Proteomes" id="UP001055072"/>
    </source>
</evidence>
<evidence type="ECO:0000313" key="1">
    <source>
        <dbReference type="EMBL" id="KAI0093109.1"/>
    </source>
</evidence>
<comment type="caution">
    <text evidence="1">The sequence shown here is derived from an EMBL/GenBank/DDBJ whole genome shotgun (WGS) entry which is preliminary data.</text>
</comment>
<dbReference type="Proteomes" id="UP001055072">
    <property type="component" value="Unassembled WGS sequence"/>
</dbReference>
<gene>
    <name evidence="1" type="ORF">BDY19DRAFT_902909</name>
</gene>
<protein>
    <submittedName>
        <fullName evidence="1">Uncharacterized protein</fullName>
    </submittedName>
</protein>
<reference evidence="1" key="1">
    <citation type="journal article" date="2021" name="Environ. Microbiol.">
        <title>Gene family expansions and transcriptome signatures uncover fungal adaptations to wood decay.</title>
        <authorList>
            <person name="Hage H."/>
            <person name="Miyauchi S."/>
            <person name="Viragh M."/>
            <person name="Drula E."/>
            <person name="Min B."/>
            <person name="Chaduli D."/>
            <person name="Navarro D."/>
            <person name="Favel A."/>
            <person name="Norest M."/>
            <person name="Lesage-Meessen L."/>
            <person name="Balint B."/>
            <person name="Merenyi Z."/>
            <person name="de Eugenio L."/>
            <person name="Morin E."/>
            <person name="Martinez A.T."/>
            <person name="Baldrian P."/>
            <person name="Stursova M."/>
            <person name="Martinez M.J."/>
            <person name="Novotny C."/>
            <person name="Magnuson J.K."/>
            <person name="Spatafora J.W."/>
            <person name="Maurice S."/>
            <person name="Pangilinan J."/>
            <person name="Andreopoulos W."/>
            <person name="LaButti K."/>
            <person name="Hundley H."/>
            <person name="Na H."/>
            <person name="Kuo A."/>
            <person name="Barry K."/>
            <person name="Lipzen A."/>
            <person name="Henrissat B."/>
            <person name="Riley R."/>
            <person name="Ahrendt S."/>
            <person name="Nagy L.G."/>
            <person name="Grigoriev I.V."/>
            <person name="Martin F."/>
            <person name="Rosso M.N."/>
        </authorList>
    </citation>
    <scope>NUCLEOTIDE SEQUENCE</scope>
    <source>
        <strain evidence="1">CBS 384.51</strain>
    </source>
</reference>
<organism evidence="1 2">
    <name type="scientific">Irpex rosettiformis</name>
    <dbReference type="NCBI Taxonomy" id="378272"/>
    <lineage>
        <taxon>Eukaryota</taxon>
        <taxon>Fungi</taxon>
        <taxon>Dikarya</taxon>
        <taxon>Basidiomycota</taxon>
        <taxon>Agaricomycotina</taxon>
        <taxon>Agaricomycetes</taxon>
        <taxon>Polyporales</taxon>
        <taxon>Irpicaceae</taxon>
        <taxon>Irpex</taxon>
    </lineage>
</organism>
<sequence>MVAFNITLDDSSPLVSYSGSWLDTPGNDSLAANYTGASFHTSNTTGSTATLKFNGTGVWFYGAHLPQYGNYSITVDGQIVASGTASSGTSVPVFDQLLGSSFNLSMGQHVAVLSSVNGGAIDLDKLIFETQVGSQGGQVSQTVFKDTDSQIQYLPAPAWSVSEQSFFSNGSAHFTESSGSKATLSFTGDAVAVYGGVSFDHGLYSVSVDGQSQQLNGGGYDEYHPQGLGSGSHNLTVTSGTGFLDLDTIIVLSATGQTNDTKTSSSDPTLPTAMGNNGGSMEGQSVNNAPNQDTLHVNSANDNNNGSDASGAAKIKSVPPAVLAAIVGASIIGLVSIIIIAIFIAQQIRNRHRAVAAAAQATESPTFIQDPDLEAGPRGGFSEKAVGRNLQRSNSRWTIKSFTSRWSQASFPGQVHDSEPPPAVPPLPPSLARLAPPVPGAYRGSQSSVLSGSSSSETLYSQDSQHGSYDHKTSVMVEVGPGRGSIESAYHDSSNGAIPAPQRPARPPGLDLRDLEHIEL</sequence>
<accession>A0ACB8UFP3</accession>
<dbReference type="EMBL" id="MU274902">
    <property type="protein sequence ID" value="KAI0093109.1"/>
    <property type="molecule type" value="Genomic_DNA"/>
</dbReference>